<gene>
    <name evidence="3" type="ORF">FNYG_04733</name>
</gene>
<feature type="region of interest" description="Disordered" evidence="1">
    <location>
        <begin position="1"/>
        <end position="82"/>
    </location>
</feature>
<feature type="transmembrane region" description="Helical" evidence="2">
    <location>
        <begin position="128"/>
        <end position="148"/>
    </location>
</feature>
<feature type="region of interest" description="Disordered" evidence="1">
    <location>
        <begin position="215"/>
        <end position="240"/>
    </location>
</feature>
<sequence length="240" mass="26618">MFDPNNPKGRPLAGIPASLLDSIPTQSRPPLPTMTPFTHKRPDHKVNRPPMRDEPTTKGDNKLRPGHSAPPADAKFPSPTEAVRPSILPTAVAVVDLTYTLRPSSFPDKIGDQTSQPEEDASAKCDGLLVFLIILLLGGLFDGCLLLMQCSGSFLRRIGRRYGWKWVKKSDSVDLENAIYHLKDHPGAFEEHHLVLLREVLEDYGDSSYVRANEKAAEEGRLDSTDYSPLPYPRPARMAL</sequence>
<evidence type="ECO:0000256" key="1">
    <source>
        <dbReference type="SAM" id="MobiDB-lite"/>
    </source>
</evidence>
<accession>A0A2K0WHE7</accession>
<feature type="compositionally biased region" description="Basic and acidic residues" evidence="1">
    <location>
        <begin position="215"/>
        <end position="224"/>
    </location>
</feature>
<proteinExistence type="predicted"/>
<dbReference type="EMBL" id="MTQA01000064">
    <property type="protein sequence ID" value="PNP81707.1"/>
    <property type="molecule type" value="Genomic_DNA"/>
</dbReference>
<reference evidence="3 4" key="1">
    <citation type="submission" date="2017-06" db="EMBL/GenBank/DDBJ databases">
        <title>Genome of Fusarium nygamai isolate CS10214.</title>
        <authorList>
            <person name="Gardiner D.M."/>
            <person name="Obanor F."/>
            <person name="Kazan K."/>
        </authorList>
    </citation>
    <scope>NUCLEOTIDE SEQUENCE [LARGE SCALE GENOMIC DNA]</scope>
    <source>
        <strain evidence="3 4">CS10214</strain>
    </source>
</reference>
<evidence type="ECO:0000313" key="3">
    <source>
        <dbReference type="EMBL" id="PNP81707.1"/>
    </source>
</evidence>
<keyword evidence="2" id="KW-0472">Membrane</keyword>
<dbReference type="Proteomes" id="UP000236664">
    <property type="component" value="Unassembled WGS sequence"/>
</dbReference>
<organism evidence="3 4">
    <name type="scientific">Gibberella nygamai</name>
    <name type="common">Bean root rot disease fungus</name>
    <name type="synonym">Fusarium nygamai</name>
    <dbReference type="NCBI Taxonomy" id="42673"/>
    <lineage>
        <taxon>Eukaryota</taxon>
        <taxon>Fungi</taxon>
        <taxon>Dikarya</taxon>
        <taxon>Ascomycota</taxon>
        <taxon>Pezizomycotina</taxon>
        <taxon>Sordariomycetes</taxon>
        <taxon>Hypocreomycetidae</taxon>
        <taxon>Hypocreales</taxon>
        <taxon>Nectriaceae</taxon>
        <taxon>Fusarium</taxon>
        <taxon>Fusarium fujikuroi species complex</taxon>
    </lineage>
</organism>
<evidence type="ECO:0000256" key="2">
    <source>
        <dbReference type="SAM" id="Phobius"/>
    </source>
</evidence>
<evidence type="ECO:0000313" key="4">
    <source>
        <dbReference type="Proteomes" id="UP000236664"/>
    </source>
</evidence>
<keyword evidence="4" id="KW-1185">Reference proteome</keyword>
<feature type="compositionally biased region" description="Basic and acidic residues" evidence="1">
    <location>
        <begin position="44"/>
        <end position="63"/>
    </location>
</feature>
<keyword evidence="2" id="KW-0812">Transmembrane</keyword>
<keyword evidence="2" id="KW-1133">Transmembrane helix</keyword>
<comment type="caution">
    <text evidence="3">The sequence shown here is derived from an EMBL/GenBank/DDBJ whole genome shotgun (WGS) entry which is preliminary data.</text>
</comment>
<dbReference type="OrthoDB" id="5090085at2759"/>
<protein>
    <submittedName>
        <fullName evidence="3">Uncharacterized protein</fullName>
    </submittedName>
</protein>
<name>A0A2K0WHE7_GIBNY</name>
<dbReference type="AlphaFoldDB" id="A0A2K0WHE7"/>